<comment type="caution">
    <text evidence="1">The sequence shown here is derived from an EMBL/GenBank/DDBJ whole genome shotgun (WGS) entry which is preliminary data.</text>
</comment>
<keyword evidence="1" id="KW-0378">Hydrolase</keyword>
<dbReference type="PANTHER" id="PTHR46331:SF2">
    <property type="entry name" value="VALACYCLOVIR HYDROLASE"/>
    <property type="match status" value="1"/>
</dbReference>
<reference evidence="1 2" key="1">
    <citation type="submission" date="2019-04" db="EMBL/GenBank/DDBJ databases">
        <title>Annotation for the trematode Fasciola gigantica.</title>
        <authorList>
            <person name="Choi Y.-J."/>
        </authorList>
    </citation>
    <scope>NUCLEOTIDE SEQUENCE [LARGE SCALE GENOMIC DNA]</scope>
    <source>
        <strain evidence="1">Uganda_cow_1</strain>
    </source>
</reference>
<accession>A0A504Z129</accession>
<keyword evidence="2" id="KW-1185">Reference proteome</keyword>
<evidence type="ECO:0000313" key="1">
    <source>
        <dbReference type="EMBL" id="TPP64217.1"/>
    </source>
</evidence>
<dbReference type="EMBL" id="SUNJ01004702">
    <property type="protein sequence ID" value="TPP64217.1"/>
    <property type="molecule type" value="Genomic_DNA"/>
</dbReference>
<dbReference type="Proteomes" id="UP000316759">
    <property type="component" value="Unassembled WGS sequence"/>
</dbReference>
<protein>
    <submittedName>
        <fullName evidence="1">Valacyclovir hydrolase</fullName>
    </submittedName>
</protein>
<proteinExistence type="predicted"/>
<sequence length="321" mass="37034">MSRSHFSWAVRRMPRFPVPKQITSQLHNSGLFEKVNDFRTHYLRVGRGAHNLLLIPGPLGSAITDYTPFLKNINQLRFTAVAWDPPGQGSSAISEERSWRTPGHLEQDATIGLQLMRQLNLIPFSILSWAEGVVTALLMFSSCSPDEICKLVMWANEGAVPCPVPLSIRVTGSDALEPYRKLSKWPIAARAPLEAIYGPNQLKSRWFDYLEAKRRGIIYKNISAADLESKLRIQLDKQPKRTRLLLRRAPGMENTEDWLTYALSRLEQTRILNWMDQKNIQLEEYDYCWGPHRSNPREFQTFVEAFLCFDDEHAHHIQRYA</sequence>
<dbReference type="STRING" id="46835.A0A504Z129"/>
<name>A0A504Z129_FASGI</name>
<dbReference type="Gene3D" id="3.40.50.1820">
    <property type="entry name" value="alpha/beta hydrolase"/>
    <property type="match status" value="1"/>
</dbReference>
<organism evidence="1 2">
    <name type="scientific">Fasciola gigantica</name>
    <name type="common">Giant liver fluke</name>
    <dbReference type="NCBI Taxonomy" id="46835"/>
    <lineage>
        <taxon>Eukaryota</taxon>
        <taxon>Metazoa</taxon>
        <taxon>Spiralia</taxon>
        <taxon>Lophotrochozoa</taxon>
        <taxon>Platyhelminthes</taxon>
        <taxon>Trematoda</taxon>
        <taxon>Digenea</taxon>
        <taxon>Plagiorchiida</taxon>
        <taxon>Echinostomata</taxon>
        <taxon>Echinostomatoidea</taxon>
        <taxon>Fasciolidae</taxon>
        <taxon>Fasciola</taxon>
    </lineage>
</organism>
<evidence type="ECO:0000313" key="2">
    <source>
        <dbReference type="Proteomes" id="UP000316759"/>
    </source>
</evidence>
<dbReference type="OrthoDB" id="10028263at2759"/>
<dbReference type="AlphaFoldDB" id="A0A504Z129"/>
<gene>
    <name evidence="1" type="ORF">FGIG_03694</name>
</gene>
<dbReference type="PANTHER" id="PTHR46331">
    <property type="entry name" value="VALACYCLOVIR HYDROLASE"/>
    <property type="match status" value="1"/>
</dbReference>
<dbReference type="InterPro" id="IPR029058">
    <property type="entry name" value="AB_hydrolase_fold"/>
</dbReference>
<dbReference type="GO" id="GO:0017171">
    <property type="term" value="F:serine hydrolase activity"/>
    <property type="evidence" value="ECO:0007669"/>
    <property type="project" value="TreeGrafter"/>
</dbReference>
<dbReference type="SUPFAM" id="SSF53474">
    <property type="entry name" value="alpha/beta-Hydrolases"/>
    <property type="match status" value="1"/>
</dbReference>